<reference evidence="7 8" key="1">
    <citation type="journal article" date="2016" name="Nat. Commun.">
        <title>Thousands of microbial genomes shed light on interconnected biogeochemical processes in an aquifer system.</title>
        <authorList>
            <person name="Anantharaman K."/>
            <person name="Brown C.T."/>
            <person name="Hug L.A."/>
            <person name="Sharon I."/>
            <person name="Castelle C.J."/>
            <person name="Probst A.J."/>
            <person name="Thomas B.C."/>
            <person name="Singh A."/>
            <person name="Wilkins M.J."/>
            <person name="Karaoz U."/>
            <person name="Brodie E.L."/>
            <person name="Williams K.H."/>
            <person name="Hubbard S.S."/>
            <person name="Banfield J.F."/>
        </authorList>
    </citation>
    <scope>NUCLEOTIDE SEQUENCE [LARGE SCALE GENOMIC DNA]</scope>
</reference>
<evidence type="ECO:0000256" key="4">
    <source>
        <dbReference type="ARBA" id="ARBA00022840"/>
    </source>
</evidence>
<evidence type="ECO:0000313" key="7">
    <source>
        <dbReference type="EMBL" id="OGG15678.1"/>
    </source>
</evidence>
<dbReference type="InterPro" id="IPR020568">
    <property type="entry name" value="Ribosomal_Su5_D2-typ_SF"/>
</dbReference>
<dbReference type="PRINTS" id="PR00473">
    <property type="entry name" value="GALCTOKINASE"/>
</dbReference>
<dbReference type="InterPro" id="IPR000705">
    <property type="entry name" value="Galactokinase"/>
</dbReference>
<dbReference type="PIRSF" id="PIRSF000530">
    <property type="entry name" value="Galactokinase"/>
    <property type="match status" value="1"/>
</dbReference>
<keyword evidence="4" id="KW-0067">ATP-binding</keyword>
<dbReference type="Gene3D" id="3.30.230.10">
    <property type="match status" value="1"/>
</dbReference>
<dbReference type="SUPFAM" id="SSF54211">
    <property type="entry name" value="Ribosomal protein S5 domain 2-like"/>
    <property type="match status" value="1"/>
</dbReference>
<dbReference type="PANTHER" id="PTHR10457:SF7">
    <property type="entry name" value="GALACTOKINASE-RELATED"/>
    <property type="match status" value="1"/>
</dbReference>
<evidence type="ECO:0000256" key="2">
    <source>
        <dbReference type="ARBA" id="ARBA00022741"/>
    </source>
</evidence>
<evidence type="ECO:0008006" key="9">
    <source>
        <dbReference type="Google" id="ProtNLM"/>
    </source>
</evidence>
<dbReference type="SUPFAM" id="SSF55060">
    <property type="entry name" value="GHMP Kinase, C-terminal domain"/>
    <property type="match status" value="1"/>
</dbReference>
<protein>
    <recommendedName>
        <fullName evidence="9">Galactokinase</fullName>
    </recommendedName>
</protein>
<sequence length="454" mass="51337">MKSFVSKFGYIPTHAWVAPGRVEGIGNHVDYQGGNIFAFSIDRYVASFVALRRPDATRDIGMAPIRMVDLNIDVTLDIHNKSPGIYNYYRPDGTTEKDRLVKGIIAQIMNPYKDNPNQVGTMLPDTGYYSILAKRDPQIYEKIRRLENGLDVVITGNVPFEAGVSSSAAFSVSLLQTLLDALDISMTEKEKIHFIKMAEHRSGAITGHLDQTVSLIGGAVLVQTEEAGPLRIKVDPRFYEYEYMLFPSGISHSLAGPDAIYPKRVKECDVALKTINTFLKEEKQKEIHTLAELGKLKNFKTVLPDIYHILPDSLKKRVRHIVEETLRVDKALECVQNGDVFRYSQLLNESGESSALLYEISHKEVEDLKHIIWKFFKEKNKDRNANDQLTYAARMMGGGDGGPVLVFLPKDKKLIEELLEYTQKEYYQPRGRSHLIPFNVNISSGPINLQPYLK</sequence>
<evidence type="ECO:0000256" key="1">
    <source>
        <dbReference type="ARBA" id="ARBA00006566"/>
    </source>
</evidence>
<keyword evidence="3" id="KW-0808">Transferase</keyword>
<keyword evidence="3" id="KW-0418">Kinase</keyword>
<dbReference type="GO" id="GO:0004335">
    <property type="term" value="F:galactokinase activity"/>
    <property type="evidence" value="ECO:0007669"/>
    <property type="project" value="InterPro"/>
</dbReference>
<evidence type="ECO:0000259" key="6">
    <source>
        <dbReference type="Pfam" id="PF10509"/>
    </source>
</evidence>
<dbReference type="PRINTS" id="PR00959">
    <property type="entry name" value="MEVGALKINASE"/>
</dbReference>
<feature type="domain" description="Galactokinase N-terminal" evidence="6">
    <location>
        <begin position="3"/>
        <end position="49"/>
    </location>
</feature>
<organism evidence="7 8">
    <name type="scientific">Candidatus Gottesmanbacteria bacterium RIFCSPHIGHO2_02_FULL_39_11</name>
    <dbReference type="NCBI Taxonomy" id="1798382"/>
    <lineage>
        <taxon>Bacteria</taxon>
        <taxon>Candidatus Gottesmaniibacteriota</taxon>
    </lineage>
</organism>
<accession>A0A1F5ZT85</accession>
<dbReference type="InterPro" id="IPR006204">
    <property type="entry name" value="GHMP_kinase_N_dom"/>
</dbReference>
<gene>
    <name evidence="7" type="ORF">A3D77_01470</name>
</gene>
<evidence type="ECO:0000313" key="8">
    <source>
        <dbReference type="Proteomes" id="UP000176923"/>
    </source>
</evidence>
<evidence type="ECO:0000259" key="5">
    <source>
        <dbReference type="Pfam" id="PF00288"/>
    </source>
</evidence>
<dbReference type="GO" id="GO:0006012">
    <property type="term" value="P:galactose metabolic process"/>
    <property type="evidence" value="ECO:0007669"/>
    <property type="project" value="InterPro"/>
</dbReference>
<dbReference type="GO" id="GO:0005524">
    <property type="term" value="F:ATP binding"/>
    <property type="evidence" value="ECO:0007669"/>
    <property type="project" value="UniProtKB-KW"/>
</dbReference>
<dbReference type="GO" id="GO:0005829">
    <property type="term" value="C:cytosol"/>
    <property type="evidence" value="ECO:0007669"/>
    <property type="project" value="TreeGrafter"/>
</dbReference>
<comment type="similarity">
    <text evidence="1">Belongs to the GHMP kinase family. GalK subfamily.</text>
</comment>
<dbReference type="InterPro" id="IPR036554">
    <property type="entry name" value="GHMP_kinase_C_sf"/>
</dbReference>
<dbReference type="AlphaFoldDB" id="A0A1F5ZT85"/>
<dbReference type="InterPro" id="IPR006206">
    <property type="entry name" value="Mevalonate/galactokinase"/>
</dbReference>
<dbReference type="PANTHER" id="PTHR10457">
    <property type="entry name" value="MEVALONATE KINASE/GALACTOKINASE"/>
    <property type="match status" value="1"/>
</dbReference>
<comment type="caution">
    <text evidence="7">The sequence shown here is derived from an EMBL/GenBank/DDBJ whole genome shotgun (WGS) entry which is preliminary data.</text>
</comment>
<dbReference type="Proteomes" id="UP000176923">
    <property type="component" value="Unassembled WGS sequence"/>
</dbReference>
<dbReference type="Gene3D" id="3.30.70.890">
    <property type="entry name" value="GHMP kinase, C-terminal domain"/>
    <property type="match status" value="1"/>
</dbReference>
<proteinExistence type="inferred from homology"/>
<dbReference type="InterPro" id="IPR019539">
    <property type="entry name" value="GalKase_N"/>
</dbReference>
<dbReference type="STRING" id="1798382.A3D77_01470"/>
<keyword evidence="2" id="KW-0547">Nucleotide-binding</keyword>
<dbReference type="EMBL" id="MFJL01000019">
    <property type="protein sequence ID" value="OGG15678.1"/>
    <property type="molecule type" value="Genomic_DNA"/>
</dbReference>
<dbReference type="InterPro" id="IPR014721">
    <property type="entry name" value="Ribsml_uS5_D2-typ_fold_subgr"/>
</dbReference>
<dbReference type="Pfam" id="PF10509">
    <property type="entry name" value="GalKase_gal_bdg"/>
    <property type="match status" value="1"/>
</dbReference>
<name>A0A1F5ZT85_9BACT</name>
<evidence type="ECO:0000256" key="3">
    <source>
        <dbReference type="ARBA" id="ARBA00022777"/>
    </source>
</evidence>
<dbReference type="Pfam" id="PF00288">
    <property type="entry name" value="GHMP_kinases_N"/>
    <property type="match status" value="1"/>
</dbReference>
<feature type="domain" description="GHMP kinase N-terminal" evidence="5">
    <location>
        <begin position="141"/>
        <end position="218"/>
    </location>
</feature>